<gene>
    <name evidence="1" type="ORF">BED47_14790</name>
</gene>
<keyword evidence="2" id="KW-1185">Reference proteome</keyword>
<evidence type="ECO:0000313" key="1">
    <source>
        <dbReference type="EMBL" id="ODG89680.1"/>
    </source>
</evidence>
<dbReference type="Proteomes" id="UP000094580">
    <property type="component" value="Unassembled WGS sequence"/>
</dbReference>
<organism evidence="1 2">
    <name type="scientific">Gottfriedia luciferensis</name>
    <dbReference type="NCBI Taxonomy" id="178774"/>
    <lineage>
        <taxon>Bacteria</taxon>
        <taxon>Bacillati</taxon>
        <taxon>Bacillota</taxon>
        <taxon>Bacilli</taxon>
        <taxon>Bacillales</taxon>
        <taxon>Bacillaceae</taxon>
        <taxon>Gottfriedia</taxon>
    </lineage>
</organism>
<name>A0ABX2ZLQ6_9BACI</name>
<accession>A0ABX2ZLQ6</accession>
<protein>
    <submittedName>
        <fullName evidence="1">DUF2642 domain-containing protein</fullName>
    </submittedName>
</protein>
<proteinExistence type="predicted"/>
<dbReference type="EMBL" id="MDKC01000037">
    <property type="protein sequence ID" value="ODG89680.1"/>
    <property type="molecule type" value="Genomic_DNA"/>
</dbReference>
<evidence type="ECO:0000313" key="2">
    <source>
        <dbReference type="Proteomes" id="UP000094580"/>
    </source>
</evidence>
<sequence length="221" mass="25264">MSDVSTLLGEQVSVRLSGDVIFEGILTDLGQDILVLFNGIKYYYIPWMHIHMVYQNNELKEKIDNPNEPSITQEMETISYRKILLNAKGIFSEIYVTGNITFHGYIMNVLNDYLVFYSPVFHTMYISLSHLKWITPYNHRVVPYNLTNETLGVHPSTTPLHRSLEIQLRKEIGKLVIFDGGTDPMKIGLLNKVDNNQIELSVASGQNVYLKLGHIKSVHLP</sequence>
<dbReference type="RefSeq" id="WP_069035463.1">
    <property type="nucleotide sequence ID" value="NZ_MDKC01000037.1"/>
</dbReference>
<comment type="caution">
    <text evidence="1">The sequence shown here is derived from an EMBL/GenBank/DDBJ whole genome shotgun (WGS) entry which is preliminary data.</text>
</comment>
<reference evidence="1 2" key="1">
    <citation type="submission" date="2016-07" db="EMBL/GenBank/DDBJ databases">
        <authorList>
            <person name="Townsley L."/>
            <person name="Shank E.A."/>
        </authorList>
    </citation>
    <scope>NUCLEOTIDE SEQUENCE [LARGE SCALE GENOMIC DNA]</scope>
    <source>
        <strain evidence="1 2">CH01</strain>
    </source>
</reference>